<name>E6PN78_9ZZZZ</name>
<proteinExistence type="predicted"/>
<evidence type="ECO:0000313" key="2">
    <source>
        <dbReference type="EMBL" id="CBH96380.1"/>
    </source>
</evidence>
<dbReference type="Gene3D" id="3.50.50.60">
    <property type="entry name" value="FAD/NAD(P)-binding domain"/>
    <property type="match status" value="1"/>
</dbReference>
<feature type="domain" description="FAD dependent oxidoreductase" evidence="1">
    <location>
        <begin position="5"/>
        <end position="249"/>
    </location>
</feature>
<dbReference type="AlphaFoldDB" id="E6PN78"/>
<evidence type="ECO:0000259" key="1">
    <source>
        <dbReference type="Pfam" id="PF01266"/>
    </source>
</evidence>
<sequence>MRAWLATPGVRLQGGAQVHRLRRAPTFTVTHPGSSSHAIADWQALDAAGRVLAQAPVCIMATALDAARLLSASGLAPSGPCLQSLPLRAQAGQAFLVPASTLPQLARLQRPLAGDAYVLPLPPAALQSLGLPAGETWQLLGATYEDDPAALMPIEAAWAHIAQGLEPLVGALPAAPPAEARVFRGVRAVAVDRLPCAGPWPDWEALARAKPAALQRPADELPPLPGLYLSTAMGSRGLTLAALAAECIASHIEGEPAPVERDLLAALAPGRFGLRRTLRDAPPRA</sequence>
<dbReference type="Pfam" id="PF01266">
    <property type="entry name" value="DAO"/>
    <property type="match status" value="1"/>
</dbReference>
<gene>
    <name evidence="2" type="ORF">CARN2_1237</name>
</gene>
<dbReference type="EMBL" id="CABM01000025">
    <property type="protein sequence ID" value="CBH96380.1"/>
    <property type="molecule type" value="Genomic_DNA"/>
</dbReference>
<organism evidence="2">
    <name type="scientific">mine drainage metagenome</name>
    <dbReference type="NCBI Taxonomy" id="410659"/>
    <lineage>
        <taxon>unclassified sequences</taxon>
        <taxon>metagenomes</taxon>
        <taxon>ecological metagenomes</taxon>
    </lineage>
</organism>
<reference evidence="2" key="1">
    <citation type="submission" date="2009-10" db="EMBL/GenBank/DDBJ databases">
        <title>Diversity of trophic interactions inside an arsenic-rich microbial ecosystem.</title>
        <authorList>
            <person name="Bertin P.N."/>
            <person name="Heinrich-Salmeron A."/>
            <person name="Pelletier E."/>
            <person name="Goulhen-Chollet F."/>
            <person name="Arsene-Ploetze F."/>
            <person name="Gallien S."/>
            <person name="Calteau A."/>
            <person name="Vallenet D."/>
            <person name="Casiot C."/>
            <person name="Chane-Woon-Ming B."/>
            <person name="Giloteaux L."/>
            <person name="Barakat M."/>
            <person name="Bonnefoy V."/>
            <person name="Bruneel O."/>
            <person name="Chandler M."/>
            <person name="Cleiss J."/>
            <person name="Duran R."/>
            <person name="Elbaz-Poulichet F."/>
            <person name="Fonknechten N."/>
            <person name="Lauga B."/>
            <person name="Mornico D."/>
            <person name="Ortet P."/>
            <person name="Schaeffer C."/>
            <person name="Siguier P."/>
            <person name="Alexander Thil Smith A."/>
            <person name="Van Dorsselaer A."/>
            <person name="Weissenbach J."/>
            <person name="Medigue C."/>
            <person name="Le Paslier D."/>
        </authorList>
    </citation>
    <scope>NUCLEOTIDE SEQUENCE</scope>
</reference>
<accession>E6PN78</accession>
<dbReference type="InterPro" id="IPR006076">
    <property type="entry name" value="FAD-dep_OxRdtase"/>
</dbReference>
<dbReference type="InterPro" id="IPR036188">
    <property type="entry name" value="FAD/NAD-bd_sf"/>
</dbReference>
<protein>
    <submittedName>
        <fullName evidence="2">Putative FAD dependent oxidoreductase</fullName>
    </submittedName>
</protein>
<dbReference type="SUPFAM" id="SSF51971">
    <property type="entry name" value="Nucleotide-binding domain"/>
    <property type="match status" value="1"/>
</dbReference>
<comment type="caution">
    <text evidence="2">The sequence shown here is derived from an EMBL/GenBank/DDBJ whole genome shotgun (WGS) entry which is preliminary data.</text>
</comment>